<dbReference type="PATRIC" id="fig|927665.4.peg.202"/>
<protein>
    <submittedName>
        <fullName evidence="1">Uncharacterized protein</fullName>
    </submittedName>
</protein>
<dbReference type="STRING" id="927665.HMPREF1535_00200"/>
<dbReference type="Proteomes" id="UP000033047">
    <property type="component" value="Unassembled WGS sequence"/>
</dbReference>
<name>A0A0F5JQ62_9BACT</name>
<dbReference type="HOGENOM" id="CLU_1933886_0_0_10"/>
<gene>
    <name evidence="1" type="ORF">HMPREF1535_00200</name>
</gene>
<organism evidence="1 2">
    <name type="scientific">Parabacteroides goldsteinii DSM 19448 = WAL 12034</name>
    <dbReference type="NCBI Taxonomy" id="927665"/>
    <lineage>
        <taxon>Bacteria</taxon>
        <taxon>Pseudomonadati</taxon>
        <taxon>Bacteroidota</taxon>
        <taxon>Bacteroidia</taxon>
        <taxon>Bacteroidales</taxon>
        <taxon>Tannerellaceae</taxon>
        <taxon>Parabacteroides</taxon>
    </lineage>
</organism>
<comment type="caution">
    <text evidence="1">The sequence shown here is derived from an EMBL/GenBank/DDBJ whole genome shotgun (WGS) entry which is preliminary data.</text>
</comment>
<evidence type="ECO:0000313" key="1">
    <source>
        <dbReference type="EMBL" id="KKB59928.1"/>
    </source>
</evidence>
<dbReference type="AlphaFoldDB" id="A0A0F5JQ62"/>
<accession>A0A0F5JQ62</accession>
<reference evidence="1 2" key="1">
    <citation type="submission" date="2013-04" db="EMBL/GenBank/DDBJ databases">
        <title>The Genome Sequence of Parabacteroides goldsteinii DSM 19448.</title>
        <authorList>
            <consortium name="The Broad Institute Genomics Platform"/>
            <person name="Earl A."/>
            <person name="Ward D."/>
            <person name="Feldgarden M."/>
            <person name="Gevers D."/>
            <person name="Martens E."/>
            <person name="Sakamoto M."/>
            <person name="Benno Y."/>
            <person name="Song Y."/>
            <person name="Liu C."/>
            <person name="Lee J."/>
            <person name="Bolanos M."/>
            <person name="Vaisanen M.L."/>
            <person name="Finegold S.M."/>
            <person name="Walker B."/>
            <person name="Young S."/>
            <person name="Zeng Q."/>
            <person name="Gargeya S."/>
            <person name="Fitzgerald M."/>
            <person name="Haas B."/>
            <person name="Abouelleil A."/>
            <person name="Allen A.W."/>
            <person name="Alvarado L."/>
            <person name="Arachchi H.M."/>
            <person name="Berlin A.M."/>
            <person name="Chapman S.B."/>
            <person name="Gainer-Dewar J."/>
            <person name="Goldberg J."/>
            <person name="Griggs A."/>
            <person name="Gujja S."/>
            <person name="Hansen M."/>
            <person name="Howarth C."/>
            <person name="Imamovic A."/>
            <person name="Ireland A."/>
            <person name="Larimer J."/>
            <person name="McCowan C."/>
            <person name="Murphy C."/>
            <person name="Pearson M."/>
            <person name="Poon T.W."/>
            <person name="Priest M."/>
            <person name="Roberts A."/>
            <person name="Saif S."/>
            <person name="Shea T."/>
            <person name="Sisk P."/>
            <person name="Sykes S."/>
            <person name="Wortman J."/>
            <person name="Nusbaum C."/>
            <person name="Birren B."/>
        </authorList>
    </citation>
    <scope>NUCLEOTIDE SEQUENCE [LARGE SCALE GENOMIC DNA]</scope>
    <source>
        <strain evidence="1 2">DSM 19448</strain>
    </source>
</reference>
<dbReference type="RefSeq" id="WP_046145032.1">
    <property type="nucleotide sequence ID" value="NZ_KQ033912.1"/>
</dbReference>
<dbReference type="EMBL" id="AQHV01000001">
    <property type="protein sequence ID" value="KKB59928.1"/>
    <property type="molecule type" value="Genomic_DNA"/>
</dbReference>
<proteinExistence type="predicted"/>
<evidence type="ECO:0000313" key="2">
    <source>
        <dbReference type="Proteomes" id="UP000033047"/>
    </source>
</evidence>
<sequence length="131" mass="14817">MIVTTDIGNILYQDCKAFGIDIVPDGETLTGELKSERIAIHAKKQQPGTYWRKSFAEVNLCVPDFSESEANTIRLNELEREAMKRFDKVVSSYDGTTYCYSIDAIGTEAETALKCHYVNVRILFEVLNVKL</sequence>